<gene>
    <name evidence="2" type="ORF">METZ01_LOCUS16479</name>
</gene>
<feature type="non-terminal residue" evidence="2">
    <location>
        <position position="116"/>
    </location>
</feature>
<dbReference type="AlphaFoldDB" id="A0A381P9H8"/>
<dbReference type="AntiFam" id="ANF00010">
    <property type="entry name" value="tRNA translation"/>
</dbReference>
<feature type="region of interest" description="Disordered" evidence="1">
    <location>
        <begin position="31"/>
        <end position="51"/>
    </location>
</feature>
<organism evidence="2">
    <name type="scientific">marine metagenome</name>
    <dbReference type="NCBI Taxonomy" id="408172"/>
    <lineage>
        <taxon>unclassified sequences</taxon>
        <taxon>metagenomes</taxon>
        <taxon>ecological metagenomes</taxon>
    </lineage>
</organism>
<evidence type="ECO:0000256" key="1">
    <source>
        <dbReference type="SAM" id="MobiDB-lite"/>
    </source>
</evidence>
<protein>
    <submittedName>
        <fullName evidence="2">Uncharacterized protein</fullName>
    </submittedName>
</protein>
<accession>A0A381P9H8</accession>
<sequence>MQNRNMRDPHGYLGRWQSGLMHQTVNLAAKAFGGSNPSLPTASESSQNNRMIHDGNNYAVVAQLVEHQPSKLRVAGSIPVRRSDSSGCSTWANTLQVAYVAQSVEHVLGKDEVTGS</sequence>
<name>A0A381P9H8_9ZZZZ</name>
<reference evidence="2" key="1">
    <citation type="submission" date="2018-05" db="EMBL/GenBank/DDBJ databases">
        <authorList>
            <person name="Lanie J.A."/>
            <person name="Ng W.-L."/>
            <person name="Kazmierczak K.M."/>
            <person name="Andrzejewski T.M."/>
            <person name="Davidsen T.M."/>
            <person name="Wayne K.J."/>
            <person name="Tettelin H."/>
            <person name="Glass J.I."/>
            <person name="Rusch D."/>
            <person name="Podicherti R."/>
            <person name="Tsui H.-C.T."/>
            <person name="Winkler M.E."/>
        </authorList>
    </citation>
    <scope>NUCLEOTIDE SEQUENCE</scope>
</reference>
<evidence type="ECO:0000313" key="2">
    <source>
        <dbReference type="EMBL" id="SUZ63625.1"/>
    </source>
</evidence>
<proteinExistence type="predicted"/>
<dbReference type="EMBL" id="UINC01000921">
    <property type="protein sequence ID" value="SUZ63625.1"/>
    <property type="molecule type" value="Genomic_DNA"/>
</dbReference>
<feature type="compositionally biased region" description="Polar residues" evidence="1">
    <location>
        <begin position="35"/>
        <end position="50"/>
    </location>
</feature>